<dbReference type="InterPro" id="IPR053292">
    <property type="entry name" value="UBAP1-MVB12_assoc_domain"/>
</dbReference>
<name>A0A0P7VHJ6_SCLFO</name>
<accession>A0A0P7VHJ6</accession>
<dbReference type="EMBL" id="JARO02001599">
    <property type="protein sequence ID" value="KPP74967.1"/>
    <property type="molecule type" value="Genomic_DNA"/>
</dbReference>
<evidence type="ECO:0000259" key="1">
    <source>
        <dbReference type="PROSITE" id="PS51497"/>
    </source>
</evidence>
<evidence type="ECO:0000313" key="3">
    <source>
        <dbReference type="Proteomes" id="UP000034805"/>
    </source>
</evidence>
<sequence>MTDPFIQQGVLTLSPQDTEDCQRGAKMFNFFGRKDSSKKLPSEKETDGFVIIGQDQVCGKVLHEFVPKLSNSSFEMRGETSEDRKQKIQKTNVIQPATHVIVQPSKPQDMDPQQFRYVCNAVTGIIKAEWKKVIVMPFENPARSVDPGQMAPVPAVPAQATPVQSGLGAEGGPTLTDLLSDVPFTLAPHVLAMQMAPPVPDVLLSRDISDNLASFRYDFTLENSVLCDS</sequence>
<dbReference type="Proteomes" id="UP000034805">
    <property type="component" value="Unassembled WGS sequence"/>
</dbReference>
<comment type="caution">
    <text evidence="2">The sequence shown here is derived from an EMBL/GenBank/DDBJ whole genome shotgun (WGS) entry which is preliminary data.</text>
</comment>
<dbReference type="PROSITE" id="PS51497">
    <property type="entry name" value="UMA"/>
    <property type="match status" value="1"/>
</dbReference>
<dbReference type="AlphaFoldDB" id="A0A0P7VHJ6"/>
<evidence type="ECO:0000313" key="2">
    <source>
        <dbReference type="EMBL" id="KPP74967.1"/>
    </source>
</evidence>
<dbReference type="PANTHER" id="PTHR36291">
    <property type="entry name" value="UBAP1-MVB12-ASSOCIATED (UMA)-DOMAIN CONTAINING PROTEIN 1"/>
    <property type="match status" value="1"/>
</dbReference>
<dbReference type="PANTHER" id="PTHR36291:SF1">
    <property type="entry name" value="UBAP1-MVB12-ASSOCIATED (UMA)-DOMAIN CONTAINING PROTEIN 1"/>
    <property type="match status" value="1"/>
</dbReference>
<proteinExistence type="predicted"/>
<protein>
    <recommendedName>
        <fullName evidence="1">UMA domain-containing protein</fullName>
    </recommendedName>
</protein>
<gene>
    <name evidence="2" type="ORF">Z043_105835</name>
</gene>
<dbReference type="InterPro" id="IPR023340">
    <property type="entry name" value="UMA"/>
</dbReference>
<organism evidence="2 3">
    <name type="scientific">Scleropages formosus</name>
    <name type="common">Asian bonytongue</name>
    <name type="synonym">Osteoglossum formosum</name>
    <dbReference type="NCBI Taxonomy" id="113540"/>
    <lineage>
        <taxon>Eukaryota</taxon>
        <taxon>Metazoa</taxon>
        <taxon>Chordata</taxon>
        <taxon>Craniata</taxon>
        <taxon>Vertebrata</taxon>
        <taxon>Euteleostomi</taxon>
        <taxon>Actinopterygii</taxon>
        <taxon>Neopterygii</taxon>
        <taxon>Teleostei</taxon>
        <taxon>Osteoglossocephala</taxon>
        <taxon>Osteoglossomorpha</taxon>
        <taxon>Osteoglossiformes</taxon>
        <taxon>Osteoglossidae</taxon>
        <taxon>Scleropages</taxon>
    </lineage>
</organism>
<feature type="domain" description="UMA" evidence="1">
    <location>
        <begin position="179"/>
        <end position="226"/>
    </location>
</feature>
<reference evidence="2 3" key="1">
    <citation type="submission" date="2015-08" db="EMBL/GenBank/DDBJ databases">
        <title>The genome of the Asian arowana (Scleropages formosus).</title>
        <authorList>
            <person name="Tan M.H."/>
            <person name="Gan H.M."/>
            <person name="Croft L.J."/>
            <person name="Austin C.M."/>
        </authorList>
    </citation>
    <scope>NUCLEOTIDE SEQUENCE [LARGE SCALE GENOMIC DNA]</scope>
    <source>
        <strain evidence="2">Aro1</strain>
    </source>
</reference>